<name>A0ABT1ZNX4_9BURK</name>
<dbReference type="Pfam" id="PF13646">
    <property type="entry name" value="HEAT_2"/>
    <property type="match status" value="1"/>
</dbReference>
<comment type="caution">
    <text evidence="2">The sequence shown here is derived from an EMBL/GenBank/DDBJ whole genome shotgun (WGS) entry which is preliminary data.</text>
</comment>
<evidence type="ECO:0000313" key="2">
    <source>
        <dbReference type="EMBL" id="MCS0581597.1"/>
    </source>
</evidence>
<dbReference type="Proteomes" id="UP001204151">
    <property type="component" value="Unassembled WGS sequence"/>
</dbReference>
<reference evidence="2 3" key="1">
    <citation type="submission" date="2022-08" db="EMBL/GenBank/DDBJ databases">
        <title>Reclassification of Massilia species as members of the genera Telluria, Duganella, Pseudoduganella, Mokoshia gen. nov. and Zemynaea gen. nov. using orthogonal and non-orthogonal genome-based approaches.</title>
        <authorList>
            <person name="Bowman J.P."/>
        </authorList>
    </citation>
    <scope>NUCLEOTIDE SEQUENCE [LARGE SCALE GENOMIC DNA]</scope>
    <source>
        <strain evidence="2 3">JCM 31316</strain>
    </source>
</reference>
<dbReference type="SMART" id="SM00567">
    <property type="entry name" value="EZ_HEAT"/>
    <property type="match status" value="3"/>
</dbReference>
<keyword evidence="1" id="KW-0812">Transmembrane</keyword>
<accession>A0ABT1ZNX4</accession>
<sequence>MIPPGGALPAHVLAAAFKAPADPILAAAYWTGIGALFLTLLLAAQIVRLRMALRRRERREARALARWRPVLNAAIVGEMPATLPRLARAERPHFIKLWVHLQASLRGEASLALNAVARRLGVEHDARAMLARGPRTERLLATLLLGHLGDRASWDTLRTLAESPDVTLSLSALWALVRIDPHAAAAYLTPLFVARDDWAMSHVAGILKEASAPVAGVLADLLPTLPPDRLPRALRIAEALRIDLPPALLADALASTDVDLVTAALRIVATPGLRDTVRGLLAHPDWQVRVLAAKALGRIGDASDVQRLVALLADREWWVRYRAAQAIADLPWLARAELDALQAGLTDRFAADILAQVIAETRAAERTA</sequence>
<dbReference type="InterPro" id="IPR011989">
    <property type="entry name" value="ARM-like"/>
</dbReference>
<keyword evidence="1" id="KW-1133">Transmembrane helix</keyword>
<dbReference type="Gene3D" id="1.25.10.10">
    <property type="entry name" value="Leucine-rich Repeat Variant"/>
    <property type="match status" value="1"/>
</dbReference>
<dbReference type="InterPro" id="IPR004155">
    <property type="entry name" value="PBS_lyase_HEAT"/>
</dbReference>
<keyword evidence="1" id="KW-0472">Membrane</keyword>
<dbReference type="InterPro" id="IPR016024">
    <property type="entry name" value="ARM-type_fold"/>
</dbReference>
<organism evidence="2 3">
    <name type="scientific">Massilia pinisoli</name>
    <dbReference type="NCBI Taxonomy" id="1772194"/>
    <lineage>
        <taxon>Bacteria</taxon>
        <taxon>Pseudomonadati</taxon>
        <taxon>Pseudomonadota</taxon>
        <taxon>Betaproteobacteria</taxon>
        <taxon>Burkholderiales</taxon>
        <taxon>Oxalobacteraceae</taxon>
        <taxon>Telluria group</taxon>
        <taxon>Massilia</taxon>
    </lineage>
</organism>
<dbReference type="SUPFAM" id="SSF48371">
    <property type="entry name" value="ARM repeat"/>
    <property type="match status" value="1"/>
</dbReference>
<protein>
    <submittedName>
        <fullName evidence="2">HEAT repeat domain-containing protein</fullName>
    </submittedName>
</protein>
<gene>
    <name evidence="2" type="ORF">NX784_08330</name>
</gene>
<dbReference type="RefSeq" id="WP_258816197.1">
    <property type="nucleotide sequence ID" value="NZ_JANUGW010000005.1"/>
</dbReference>
<evidence type="ECO:0000313" key="3">
    <source>
        <dbReference type="Proteomes" id="UP001204151"/>
    </source>
</evidence>
<evidence type="ECO:0000256" key="1">
    <source>
        <dbReference type="SAM" id="Phobius"/>
    </source>
</evidence>
<dbReference type="EMBL" id="JANUGW010000005">
    <property type="protein sequence ID" value="MCS0581597.1"/>
    <property type="molecule type" value="Genomic_DNA"/>
</dbReference>
<keyword evidence="3" id="KW-1185">Reference proteome</keyword>
<feature type="transmembrane region" description="Helical" evidence="1">
    <location>
        <begin position="27"/>
        <end position="49"/>
    </location>
</feature>
<proteinExistence type="predicted"/>